<reference evidence="11" key="2">
    <citation type="journal article" date="2023" name="Front Nutr">
        <title>Lactiplantibacillus pentosus P2020 protects the hyperuricemia and renal inflammation in mice.</title>
        <authorList>
            <person name="Wang Z."/>
            <person name="Song L."/>
            <person name="Li X."/>
            <person name="Xiao Y."/>
            <person name="Huang Y."/>
            <person name="Zhang Y."/>
            <person name="Li J."/>
            <person name="Li M."/>
            <person name="Ren Z."/>
        </authorList>
    </citation>
    <scope>NUCLEOTIDE SEQUENCE</scope>
    <source>
        <strain evidence="11">P2000</strain>
    </source>
</reference>
<dbReference type="GO" id="GO:0005737">
    <property type="term" value="C:cytoplasm"/>
    <property type="evidence" value="ECO:0007669"/>
    <property type="project" value="UniProtKB-SubCell"/>
</dbReference>
<dbReference type="Proteomes" id="UP001151834">
    <property type="component" value="Unassembled WGS sequence"/>
</dbReference>
<evidence type="ECO:0000256" key="2">
    <source>
        <dbReference type="ARBA" id="ARBA00022763"/>
    </source>
</evidence>
<reference evidence="11" key="1">
    <citation type="submission" date="2022-11" db="EMBL/GenBank/DDBJ databases">
        <authorList>
            <person name="Wang Z."/>
        </authorList>
    </citation>
    <scope>NUCLEOTIDE SEQUENCE</scope>
    <source>
        <strain evidence="11">P2000</strain>
    </source>
</reference>
<dbReference type="SUPFAM" id="SSF47781">
    <property type="entry name" value="RuvA domain 2-like"/>
    <property type="match status" value="1"/>
</dbReference>
<keyword evidence="5 7" id="KW-0234">DNA repair</keyword>
<dbReference type="GO" id="GO:0009432">
    <property type="term" value="P:SOS response"/>
    <property type="evidence" value="ECO:0007669"/>
    <property type="project" value="UniProtKB-UniRule"/>
</dbReference>
<proteinExistence type="inferred from homology"/>
<evidence type="ECO:0000256" key="4">
    <source>
        <dbReference type="ARBA" id="ARBA00022881"/>
    </source>
</evidence>
<keyword evidence="2 7" id="KW-0227">DNA damage</keyword>
<evidence type="ECO:0000313" key="12">
    <source>
        <dbReference type="Proteomes" id="UP001151834"/>
    </source>
</evidence>
<dbReference type="InterPro" id="IPR000305">
    <property type="entry name" value="GIY-YIG_endonuc"/>
</dbReference>
<protein>
    <recommendedName>
        <fullName evidence="7">UvrABC system protein C</fullName>
        <shortName evidence="7">Protein UvrC</shortName>
    </recommendedName>
    <alternativeName>
        <fullName evidence="7">Excinuclease ABC subunit C</fullName>
    </alternativeName>
</protein>
<dbReference type="AlphaFoldDB" id="A0AAX6L9U6"/>
<dbReference type="EMBL" id="JAPEQV010000001">
    <property type="protein sequence ID" value="MDF2311318.1"/>
    <property type="molecule type" value="Genomic_DNA"/>
</dbReference>
<evidence type="ECO:0000256" key="7">
    <source>
        <dbReference type="HAMAP-Rule" id="MF_00203"/>
    </source>
</evidence>
<dbReference type="InterPro" id="IPR010994">
    <property type="entry name" value="RuvA_2-like"/>
</dbReference>
<dbReference type="SUPFAM" id="SSF82771">
    <property type="entry name" value="GIY-YIG endonuclease"/>
    <property type="match status" value="1"/>
</dbReference>
<dbReference type="PANTHER" id="PTHR30562:SF1">
    <property type="entry name" value="UVRABC SYSTEM PROTEIN C"/>
    <property type="match status" value="1"/>
</dbReference>
<accession>A0AAX6L9U6</accession>
<dbReference type="FunFam" id="3.30.420.340:FF:000002">
    <property type="entry name" value="UvrABC system protein C"/>
    <property type="match status" value="1"/>
</dbReference>
<dbReference type="HAMAP" id="MF_00203">
    <property type="entry name" value="UvrC"/>
    <property type="match status" value="1"/>
</dbReference>
<evidence type="ECO:0000256" key="5">
    <source>
        <dbReference type="ARBA" id="ARBA00023204"/>
    </source>
</evidence>
<evidence type="ECO:0000259" key="10">
    <source>
        <dbReference type="PROSITE" id="PS50165"/>
    </source>
</evidence>
<dbReference type="InterPro" id="IPR050066">
    <property type="entry name" value="UvrABC_protein_C"/>
</dbReference>
<keyword evidence="6 7" id="KW-0742">SOS response</keyword>
<dbReference type="InterPro" id="IPR004791">
    <property type="entry name" value="UvrC"/>
</dbReference>
<dbReference type="Pfam" id="PF08459">
    <property type="entry name" value="UvrC_RNaseH_dom"/>
    <property type="match status" value="1"/>
</dbReference>
<dbReference type="SUPFAM" id="SSF46600">
    <property type="entry name" value="C-terminal UvrC-binding domain of UvrB"/>
    <property type="match status" value="1"/>
</dbReference>
<comment type="function">
    <text evidence="7">The UvrABC repair system catalyzes the recognition and processing of DNA lesions. UvrC both incises the 5' and 3' sides of the lesion. The N-terminal half is responsible for the 3' incision and the C-terminal half is responsible for the 5' incision.</text>
</comment>
<evidence type="ECO:0000256" key="1">
    <source>
        <dbReference type="ARBA" id="ARBA00022490"/>
    </source>
</evidence>
<organism evidence="11 12">
    <name type="scientific">Lactiplantibacillus pentosus</name>
    <name type="common">Lactobacillus pentosus</name>
    <dbReference type="NCBI Taxonomy" id="1589"/>
    <lineage>
        <taxon>Bacteria</taxon>
        <taxon>Bacillati</taxon>
        <taxon>Bacillota</taxon>
        <taxon>Bacilli</taxon>
        <taxon>Lactobacillales</taxon>
        <taxon>Lactobacillaceae</taxon>
        <taxon>Lactiplantibacillus</taxon>
    </lineage>
</organism>
<comment type="subunit">
    <text evidence="7">Interacts with UvrB in an incision complex.</text>
</comment>
<sequence length="604" mass="68714">MASAHIEHKLALLPDLPGCYLMKNLNSQIIYVGKAKNLKNRVRSYFKSSHTGKTARLVSEIADFEFIVTSTDKEAFLLEITLIQKHQPYFNIKLKKGTGYPYIKITNERDPQILIVSDVRKDGGYYFGPYPNVYAAQETVNFIQKVYPLRRCHGFQNRPCLYYHMGQCLGACFKTVPTSEYDAQIKRIKSFLNGHVETVKKQLTKRMTKASAELEFERAAELRDQLNYIEMTVEKQKIISNDNTPRDLFNFYLDKGWLSIQVFFIRQARLMKREKRLFPVVSTAPEEMTSFILQFYNRKNNVLPREVLVPSGLDKQVLSDILGIPVRTPQRGQKKDLLDMAHKNARIVLEEKFRLLELDERKTTGAMKEITDALGIPAGHKIEAFDHSHIQGADLVSAMVVFTDGQPNKKLYRKYKLRTVDHADEAASTREVIRRRYTRLLKEHAALPDLILMDGGEIQLEAAKDVLENELGLDTPVAAMVKNEHHETADLLASAGDQHLHLDPKSQGFYLLQRIQDEVHRFAITFHRQVHTKHSLSSRLDEIPGVGPKTRNKLLRKFGSMSKIAAASVEDIQALGIAKNVAQTVKFSLAGGGVTPKHYQKGAT</sequence>
<keyword evidence="4 7" id="KW-0267">Excision nuclease</keyword>
<dbReference type="InterPro" id="IPR001162">
    <property type="entry name" value="UvrC_RNase_H_dom"/>
</dbReference>
<dbReference type="InterPro" id="IPR001943">
    <property type="entry name" value="UVR_dom"/>
</dbReference>
<dbReference type="Pfam" id="PF14520">
    <property type="entry name" value="HHH_5"/>
    <property type="match status" value="1"/>
</dbReference>
<evidence type="ECO:0000259" key="8">
    <source>
        <dbReference type="PROSITE" id="PS50151"/>
    </source>
</evidence>
<dbReference type="PROSITE" id="PS50151">
    <property type="entry name" value="UVR"/>
    <property type="match status" value="1"/>
</dbReference>
<dbReference type="InterPro" id="IPR035901">
    <property type="entry name" value="GIY-YIG_endonuc_sf"/>
</dbReference>
<evidence type="ECO:0000259" key="9">
    <source>
        <dbReference type="PROSITE" id="PS50164"/>
    </source>
</evidence>
<dbReference type="RefSeq" id="WP_065674743.1">
    <property type="nucleotide sequence ID" value="NZ_CP043671.1"/>
</dbReference>
<dbReference type="Gene3D" id="4.10.860.10">
    <property type="entry name" value="UVR domain"/>
    <property type="match status" value="1"/>
</dbReference>
<dbReference type="PANTHER" id="PTHR30562">
    <property type="entry name" value="UVRC/OXIDOREDUCTASE"/>
    <property type="match status" value="1"/>
</dbReference>
<dbReference type="SMART" id="SM00465">
    <property type="entry name" value="GIYc"/>
    <property type="match status" value="1"/>
</dbReference>
<feature type="domain" description="UVR" evidence="8">
    <location>
        <begin position="197"/>
        <end position="232"/>
    </location>
</feature>
<dbReference type="CDD" id="cd10434">
    <property type="entry name" value="GIY-YIG_UvrC_Cho"/>
    <property type="match status" value="1"/>
</dbReference>
<dbReference type="PROSITE" id="PS50165">
    <property type="entry name" value="UVRC"/>
    <property type="match status" value="1"/>
</dbReference>
<dbReference type="PROSITE" id="PS50164">
    <property type="entry name" value="GIY_YIG"/>
    <property type="match status" value="1"/>
</dbReference>
<comment type="subcellular location">
    <subcellularLocation>
        <location evidence="7">Cytoplasm</location>
    </subcellularLocation>
</comment>
<keyword evidence="3 7" id="KW-0228">DNA excision</keyword>
<dbReference type="Gene3D" id="1.10.150.20">
    <property type="entry name" value="5' to 3' exonuclease, C-terminal subdomain"/>
    <property type="match status" value="1"/>
</dbReference>
<dbReference type="InterPro" id="IPR036876">
    <property type="entry name" value="UVR_dom_sf"/>
</dbReference>
<feature type="domain" description="GIY-YIG" evidence="9">
    <location>
        <begin position="15"/>
        <end position="92"/>
    </location>
</feature>
<feature type="domain" description="UvrC family homology region profile" evidence="10">
    <location>
        <begin position="248"/>
        <end position="467"/>
    </location>
</feature>
<evidence type="ECO:0000313" key="11">
    <source>
        <dbReference type="EMBL" id="MDF2311318.1"/>
    </source>
</evidence>
<dbReference type="NCBIfam" id="TIGR00194">
    <property type="entry name" value="uvrC"/>
    <property type="match status" value="1"/>
</dbReference>
<dbReference type="Gene3D" id="3.40.1440.10">
    <property type="entry name" value="GIY-YIG endonuclease"/>
    <property type="match status" value="1"/>
</dbReference>
<comment type="similarity">
    <text evidence="7">Belongs to the UvrC family.</text>
</comment>
<dbReference type="Pfam" id="PF22920">
    <property type="entry name" value="UvrC_RNaseH"/>
    <property type="match status" value="1"/>
</dbReference>
<dbReference type="Pfam" id="PF01541">
    <property type="entry name" value="GIY-YIG"/>
    <property type="match status" value="1"/>
</dbReference>
<evidence type="ECO:0000256" key="3">
    <source>
        <dbReference type="ARBA" id="ARBA00022769"/>
    </source>
</evidence>
<dbReference type="FunFam" id="3.40.1440.10:FF:000001">
    <property type="entry name" value="UvrABC system protein C"/>
    <property type="match status" value="1"/>
</dbReference>
<dbReference type="Gene3D" id="3.30.420.340">
    <property type="entry name" value="UvrC, RNAse H endonuclease domain"/>
    <property type="match status" value="1"/>
</dbReference>
<dbReference type="Pfam" id="PF02151">
    <property type="entry name" value="UVR"/>
    <property type="match status" value="1"/>
</dbReference>
<dbReference type="InterPro" id="IPR047296">
    <property type="entry name" value="GIY-YIG_UvrC_Cho"/>
</dbReference>
<dbReference type="GO" id="GO:0009380">
    <property type="term" value="C:excinuclease repair complex"/>
    <property type="evidence" value="ECO:0007669"/>
    <property type="project" value="InterPro"/>
</dbReference>
<gene>
    <name evidence="7 11" type="primary">uvrC</name>
    <name evidence="11" type="ORF">OOJ94_00635</name>
</gene>
<keyword evidence="1 7" id="KW-0963">Cytoplasm</keyword>
<dbReference type="GO" id="GO:0003677">
    <property type="term" value="F:DNA binding"/>
    <property type="evidence" value="ECO:0007669"/>
    <property type="project" value="UniProtKB-UniRule"/>
</dbReference>
<evidence type="ECO:0000256" key="6">
    <source>
        <dbReference type="ARBA" id="ARBA00023236"/>
    </source>
</evidence>
<dbReference type="InterPro" id="IPR038476">
    <property type="entry name" value="UvrC_RNase_H_dom_sf"/>
</dbReference>
<dbReference type="GO" id="GO:0006289">
    <property type="term" value="P:nucleotide-excision repair"/>
    <property type="evidence" value="ECO:0007669"/>
    <property type="project" value="UniProtKB-UniRule"/>
</dbReference>
<dbReference type="GO" id="GO:0009381">
    <property type="term" value="F:excinuclease ABC activity"/>
    <property type="evidence" value="ECO:0007669"/>
    <property type="project" value="UniProtKB-UniRule"/>
</dbReference>
<comment type="caution">
    <text evidence="11">The sequence shown here is derived from an EMBL/GenBank/DDBJ whole genome shotgun (WGS) entry which is preliminary data.</text>
</comment>
<name>A0AAX6L9U6_LACPE</name>